<keyword evidence="7 10" id="KW-1133">Transmembrane helix</keyword>
<evidence type="ECO:0000256" key="1">
    <source>
        <dbReference type="ARBA" id="ARBA00004651"/>
    </source>
</evidence>
<gene>
    <name evidence="11" type="ORF">EGT51_04235</name>
</gene>
<evidence type="ECO:0000256" key="2">
    <source>
        <dbReference type="ARBA" id="ARBA00008417"/>
    </source>
</evidence>
<dbReference type="InterPro" id="IPR045070">
    <property type="entry name" value="MATE_MepA-like"/>
</dbReference>
<evidence type="ECO:0000256" key="7">
    <source>
        <dbReference type="ARBA" id="ARBA00022989"/>
    </source>
</evidence>
<dbReference type="OrthoDB" id="9811110at2"/>
<dbReference type="CDD" id="cd13143">
    <property type="entry name" value="MATE_MepA_like"/>
    <property type="match status" value="1"/>
</dbReference>
<evidence type="ECO:0000256" key="6">
    <source>
        <dbReference type="ARBA" id="ARBA00022692"/>
    </source>
</evidence>
<protein>
    <recommendedName>
        <fullName evidence="3">Multidrug export protein MepA</fullName>
    </recommendedName>
</protein>
<dbReference type="AlphaFoldDB" id="A0A4Z0JBA6"/>
<reference evidence="11 12" key="1">
    <citation type="submission" date="2018-10" db="EMBL/GenBank/DDBJ databases">
        <title>Lactobacillus sp. R7 and Lactobacillus sp. R19 isolated from fermented mustard green product of Taiwan.</title>
        <authorList>
            <person name="Lin S.-T."/>
        </authorList>
    </citation>
    <scope>NUCLEOTIDE SEQUENCE [LARGE SCALE GENOMIC DNA]</scope>
    <source>
        <strain evidence="11 12">BCRC 81129</strain>
    </source>
</reference>
<dbReference type="PIRSF" id="PIRSF006603">
    <property type="entry name" value="DinF"/>
    <property type="match status" value="1"/>
</dbReference>
<evidence type="ECO:0000256" key="5">
    <source>
        <dbReference type="ARBA" id="ARBA00022475"/>
    </source>
</evidence>
<feature type="transmembrane region" description="Helical" evidence="10">
    <location>
        <begin position="231"/>
        <end position="249"/>
    </location>
</feature>
<keyword evidence="5" id="KW-1003">Cell membrane</keyword>
<feature type="transmembrane region" description="Helical" evidence="10">
    <location>
        <begin position="414"/>
        <end position="432"/>
    </location>
</feature>
<feature type="transmembrane region" description="Helical" evidence="10">
    <location>
        <begin position="91"/>
        <end position="114"/>
    </location>
</feature>
<dbReference type="InterPro" id="IPR048279">
    <property type="entry name" value="MdtK-like"/>
</dbReference>
<dbReference type="GO" id="GO:0042910">
    <property type="term" value="F:xenobiotic transmembrane transporter activity"/>
    <property type="evidence" value="ECO:0007669"/>
    <property type="project" value="InterPro"/>
</dbReference>
<dbReference type="RefSeq" id="WP_135367529.1">
    <property type="nucleotide sequence ID" value="NZ_RKLX01000005.1"/>
</dbReference>
<dbReference type="Proteomes" id="UP000297348">
    <property type="component" value="Unassembled WGS sequence"/>
</dbReference>
<evidence type="ECO:0000256" key="3">
    <source>
        <dbReference type="ARBA" id="ARBA00022106"/>
    </source>
</evidence>
<dbReference type="InterPro" id="IPR051327">
    <property type="entry name" value="MATE_MepA_subfamily"/>
</dbReference>
<name>A0A4Z0JBA6_9LACO</name>
<feature type="transmembrane region" description="Helical" evidence="10">
    <location>
        <begin position="190"/>
        <end position="211"/>
    </location>
</feature>
<dbReference type="GO" id="GO:0046677">
    <property type="term" value="P:response to antibiotic"/>
    <property type="evidence" value="ECO:0007669"/>
    <property type="project" value="UniProtKB-KW"/>
</dbReference>
<feature type="transmembrane region" description="Helical" evidence="10">
    <location>
        <begin position="46"/>
        <end position="70"/>
    </location>
</feature>
<keyword evidence="8 10" id="KW-0472">Membrane</keyword>
<evidence type="ECO:0000256" key="10">
    <source>
        <dbReference type="SAM" id="Phobius"/>
    </source>
</evidence>
<comment type="subcellular location">
    <subcellularLocation>
        <location evidence="1">Cell membrane</location>
        <topology evidence="1">Multi-pass membrane protein</topology>
    </subcellularLocation>
</comment>
<organism evidence="11 12">
    <name type="scientific">Levilactobacillus suantsaiihabitans</name>
    <dbReference type="NCBI Taxonomy" id="2487722"/>
    <lineage>
        <taxon>Bacteria</taxon>
        <taxon>Bacillati</taxon>
        <taxon>Bacillota</taxon>
        <taxon>Bacilli</taxon>
        <taxon>Lactobacillales</taxon>
        <taxon>Lactobacillaceae</taxon>
        <taxon>Levilactobacillus</taxon>
    </lineage>
</organism>
<keyword evidence="9" id="KW-0046">Antibiotic resistance</keyword>
<feature type="transmembrane region" description="Helical" evidence="10">
    <location>
        <begin position="354"/>
        <end position="375"/>
    </location>
</feature>
<evidence type="ECO:0000313" key="12">
    <source>
        <dbReference type="Proteomes" id="UP000297348"/>
    </source>
</evidence>
<sequence>MEELFEHAPIPRAYFKLALPVVLAMVASMIYNLADTFFVSQTQNTNLVAGVALCTPLFSLLIAIGDIFGLGGSSLISRLLGEKAYTTGRRVSSFCLHGAVVIGLITTVVLLVFMRPFLYLLGATSATYPYARDFYRIMALGAMPIIVSIVPGNLIRTEGFAAQSMAGTLVGTVITIILDPILIFPAGLGAAGAALATVIGYTISAITLVYLTKRYCQVISIDARLSKISWAWILQVLAIGIPGSITNLMQAFGTTVLNRYLIAFGPTKVAAMGIVLKVYMIIMLVMVGFAFGAQPLIGYTYGAKNMARFKKILHFDLLVEVGYALILAVILMILAPQIIGLFLHSQAVITAGTYMLRVFLVTTPFVGAVLVYTTVFQSTGKAIGAFIMSIARQGVVFYLAIVLGARLIGYHGIIWAQPIADVLTCAIGWGLARGLLNSRKSTEASLRNEN</sequence>
<feature type="transmembrane region" description="Helical" evidence="10">
    <location>
        <begin position="134"/>
        <end position="154"/>
    </location>
</feature>
<comment type="caution">
    <text evidence="11">The sequence shown here is derived from an EMBL/GenBank/DDBJ whole genome shotgun (WGS) entry which is preliminary data.</text>
</comment>
<dbReference type="GO" id="GO:0015297">
    <property type="term" value="F:antiporter activity"/>
    <property type="evidence" value="ECO:0007669"/>
    <property type="project" value="InterPro"/>
</dbReference>
<feature type="transmembrane region" description="Helical" evidence="10">
    <location>
        <begin position="166"/>
        <end position="184"/>
    </location>
</feature>
<keyword evidence="12" id="KW-1185">Reference proteome</keyword>
<feature type="transmembrane region" description="Helical" evidence="10">
    <location>
        <begin position="14"/>
        <end position="34"/>
    </location>
</feature>
<dbReference type="InterPro" id="IPR002528">
    <property type="entry name" value="MATE_fam"/>
</dbReference>
<dbReference type="NCBIfam" id="TIGR00797">
    <property type="entry name" value="matE"/>
    <property type="match status" value="1"/>
</dbReference>
<dbReference type="EMBL" id="RKLX01000005">
    <property type="protein sequence ID" value="TGD19391.1"/>
    <property type="molecule type" value="Genomic_DNA"/>
</dbReference>
<keyword evidence="6 10" id="KW-0812">Transmembrane</keyword>
<feature type="transmembrane region" description="Helical" evidence="10">
    <location>
        <begin position="269"/>
        <end position="291"/>
    </location>
</feature>
<accession>A0A4Z0JBA6</accession>
<evidence type="ECO:0000256" key="9">
    <source>
        <dbReference type="ARBA" id="ARBA00023251"/>
    </source>
</evidence>
<dbReference type="PANTHER" id="PTHR43823:SF3">
    <property type="entry name" value="MULTIDRUG EXPORT PROTEIN MEPA"/>
    <property type="match status" value="1"/>
</dbReference>
<feature type="transmembrane region" description="Helical" evidence="10">
    <location>
        <begin position="382"/>
        <end position="408"/>
    </location>
</feature>
<evidence type="ECO:0000256" key="4">
    <source>
        <dbReference type="ARBA" id="ARBA00022448"/>
    </source>
</evidence>
<evidence type="ECO:0000313" key="11">
    <source>
        <dbReference type="EMBL" id="TGD19391.1"/>
    </source>
</evidence>
<evidence type="ECO:0000256" key="8">
    <source>
        <dbReference type="ARBA" id="ARBA00023136"/>
    </source>
</evidence>
<proteinExistence type="inferred from homology"/>
<comment type="similarity">
    <text evidence="2">Belongs to the multi antimicrobial extrusion (MATE) (TC 2.A.66.1) family. MepA subfamily.</text>
</comment>
<dbReference type="Pfam" id="PF01554">
    <property type="entry name" value="MatE"/>
    <property type="match status" value="2"/>
</dbReference>
<dbReference type="GO" id="GO:0005886">
    <property type="term" value="C:plasma membrane"/>
    <property type="evidence" value="ECO:0007669"/>
    <property type="project" value="UniProtKB-SubCell"/>
</dbReference>
<dbReference type="PANTHER" id="PTHR43823">
    <property type="entry name" value="SPORULATION PROTEIN YKVU"/>
    <property type="match status" value="1"/>
</dbReference>
<keyword evidence="4" id="KW-0813">Transport</keyword>
<feature type="transmembrane region" description="Helical" evidence="10">
    <location>
        <begin position="312"/>
        <end position="334"/>
    </location>
</feature>